<dbReference type="InterPro" id="IPR036361">
    <property type="entry name" value="SAP_dom_sf"/>
</dbReference>
<dbReference type="Gene3D" id="1.10.720.30">
    <property type="entry name" value="SAP domain"/>
    <property type="match status" value="1"/>
</dbReference>
<keyword evidence="3" id="KW-1185">Reference proteome</keyword>
<gene>
    <name evidence="2" type="ORF">HG537_0G04460</name>
</gene>
<protein>
    <recommendedName>
        <fullName evidence="1">SAP domain-containing protein</fullName>
    </recommendedName>
</protein>
<dbReference type="AlphaFoldDB" id="A0A7H9HXT4"/>
<dbReference type="Pfam" id="PF02037">
    <property type="entry name" value="SAP"/>
    <property type="match status" value="1"/>
</dbReference>
<proteinExistence type="predicted"/>
<dbReference type="SMART" id="SM00513">
    <property type="entry name" value="SAP"/>
    <property type="match status" value="1"/>
</dbReference>
<dbReference type="PROSITE" id="PS50800">
    <property type="entry name" value="SAP"/>
    <property type="match status" value="1"/>
</dbReference>
<dbReference type="SUPFAM" id="SSF68906">
    <property type="entry name" value="SAP domain"/>
    <property type="match status" value="1"/>
</dbReference>
<feature type="domain" description="SAP" evidence="1">
    <location>
        <begin position="67"/>
        <end position="101"/>
    </location>
</feature>
<reference evidence="2 3" key="1">
    <citation type="submission" date="2020-06" db="EMBL/GenBank/DDBJ databases">
        <title>The yeast mating-type switching endonuclease HO is a domesticated member of an unorthodox homing genetic element family.</title>
        <authorList>
            <person name="Coughlan A.Y."/>
            <person name="Lombardi L."/>
            <person name="Braun-Galleani S."/>
            <person name="Martos A.R."/>
            <person name="Galeote V."/>
            <person name="Bigey F."/>
            <person name="Dequin S."/>
            <person name="Byrne K.P."/>
            <person name="Wolfe K.H."/>
        </authorList>
    </citation>
    <scope>NUCLEOTIDE SEQUENCE [LARGE SCALE GENOMIC DNA]</scope>
    <source>
        <strain evidence="2 3">CBS2947</strain>
    </source>
</reference>
<dbReference type="EMBL" id="CP059273">
    <property type="protein sequence ID" value="QLQ82191.1"/>
    <property type="molecule type" value="Genomic_DNA"/>
</dbReference>
<accession>A0A7H9HXT4</accession>
<evidence type="ECO:0000259" key="1">
    <source>
        <dbReference type="PROSITE" id="PS50800"/>
    </source>
</evidence>
<evidence type="ECO:0000313" key="2">
    <source>
        <dbReference type="EMBL" id="QLQ82191.1"/>
    </source>
</evidence>
<evidence type="ECO:0000313" key="3">
    <source>
        <dbReference type="Proteomes" id="UP000510647"/>
    </source>
</evidence>
<dbReference type="Proteomes" id="UP000510647">
    <property type="component" value="Chromosome 7"/>
</dbReference>
<organism evidence="2 3">
    <name type="scientific">Torulaspora globosa</name>
    <dbReference type="NCBI Taxonomy" id="48254"/>
    <lineage>
        <taxon>Eukaryota</taxon>
        <taxon>Fungi</taxon>
        <taxon>Dikarya</taxon>
        <taxon>Ascomycota</taxon>
        <taxon>Saccharomycotina</taxon>
        <taxon>Saccharomycetes</taxon>
        <taxon>Saccharomycetales</taxon>
        <taxon>Saccharomycetaceae</taxon>
        <taxon>Torulaspora</taxon>
    </lineage>
</organism>
<name>A0A7H9HXT4_9SACH</name>
<sequence length="222" mass="24302">MSRFGIGGFRKMGLLWTNGIWFAGSPRYAVSINSTMKASIGLLRSVHNTSKKNHTSLITADMKHSSFHKMSLNALKNECRSRGLKVSGKKVELIDRIMSFNGGGGKIVEKKQKMSTVSSTKKARDAVNLKVPKPSVVIRQTRDVPTASAIADFSTKSHTSLNVSNALGSAIATDTQATKQMDLRDNIVIRDELTWRDRLFLAGFATVAALWWGAQSSEKETG</sequence>
<dbReference type="InterPro" id="IPR003034">
    <property type="entry name" value="SAP_dom"/>
</dbReference>
<dbReference type="OrthoDB" id="3993201at2759"/>